<keyword evidence="2 9" id="KW-0808">Transferase</keyword>
<keyword evidence="1 9" id="KW-0963">Cytoplasm</keyword>
<comment type="cofactor">
    <cofactor evidence="9">
        <name>Mg(2+)</name>
        <dbReference type="ChEBI" id="CHEBI:18420"/>
    </cofactor>
</comment>
<keyword evidence="6 9" id="KW-0460">Magnesium</keyword>
<sequence>MNITAIYPGTFDPVTNGHLDLIARASRLYRQVIVAVAVSKGKNPLFSLDERVALIREVASEFPNVTVIGFDTLLVDCARKHQASVIIRGLRAVSDFEYEFQLAGMNRRLNPDIETVFLTPAEQYEFISSSMIREIAQLHGDVSSFVPEPVKQRLIAKFKSE</sequence>
<dbReference type="CDD" id="cd02163">
    <property type="entry name" value="PPAT"/>
    <property type="match status" value="1"/>
</dbReference>
<dbReference type="EC" id="2.7.7.3" evidence="9"/>
<dbReference type="STRING" id="702114.A1355_05430"/>
<dbReference type="RefSeq" id="WP_064028443.1">
    <property type="nucleotide sequence ID" value="NZ_LUUK01000166.1"/>
</dbReference>
<dbReference type="SUPFAM" id="SSF52374">
    <property type="entry name" value="Nucleotidylyl transferase"/>
    <property type="match status" value="1"/>
</dbReference>
<feature type="binding site" evidence="9">
    <location>
        <position position="18"/>
    </location>
    <ligand>
        <name>ATP</name>
        <dbReference type="ChEBI" id="CHEBI:30616"/>
    </ligand>
</feature>
<keyword evidence="5 9" id="KW-0067">ATP-binding</keyword>
<feature type="binding site" evidence="9">
    <location>
        <position position="42"/>
    </location>
    <ligand>
        <name>substrate</name>
    </ligand>
</feature>
<evidence type="ECO:0000256" key="9">
    <source>
        <dbReference type="HAMAP-Rule" id="MF_00151"/>
    </source>
</evidence>
<evidence type="ECO:0000256" key="1">
    <source>
        <dbReference type="ARBA" id="ARBA00022490"/>
    </source>
</evidence>
<evidence type="ECO:0000256" key="6">
    <source>
        <dbReference type="ARBA" id="ARBA00022842"/>
    </source>
</evidence>
<comment type="subcellular location">
    <subcellularLocation>
        <location evidence="9">Cytoplasm</location>
    </subcellularLocation>
</comment>
<organism evidence="11 12">
    <name type="scientific">Methylomonas koyamae</name>
    <dbReference type="NCBI Taxonomy" id="702114"/>
    <lineage>
        <taxon>Bacteria</taxon>
        <taxon>Pseudomonadati</taxon>
        <taxon>Pseudomonadota</taxon>
        <taxon>Gammaproteobacteria</taxon>
        <taxon>Methylococcales</taxon>
        <taxon>Methylococcaceae</taxon>
        <taxon>Methylomonas</taxon>
    </lineage>
</organism>
<comment type="caution">
    <text evidence="11">The sequence shown here is derived from an EMBL/GenBank/DDBJ whole genome shotgun (WGS) entry which is preliminary data.</text>
</comment>
<reference evidence="12" key="1">
    <citation type="submission" date="2016-03" db="EMBL/GenBank/DDBJ databases">
        <authorList>
            <person name="Heylen K."/>
            <person name="De Vos P."/>
            <person name="Vekeman B."/>
        </authorList>
    </citation>
    <scope>NUCLEOTIDE SEQUENCE [LARGE SCALE GENOMIC DNA]</scope>
    <source>
        <strain evidence="12">R-45383</strain>
    </source>
</reference>
<feature type="site" description="Transition state stabilizer" evidence="9">
    <location>
        <position position="18"/>
    </location>
</feature>
<feature type="binding site" evidence="9">
    <location>
        <position position="88"/>
    </location>
    <ligand>
        <name>substrate</name>
    </ligand>
</feature>
<comment type="subunit">
    <text evidence="9">Homohexamer.</text>
</comment>
<feature type="binding site" evidence="9">
    <location>
        <begin position="124"/>
        <end position="130"/>
    </location>
    <ligand>
        <name>ATP</name>
        <dbReference type="ChEBI" id="CHEBI:30616"/>
    </ligand>
</feature>
<dbReference type="HAMAP" id="MF_00151">
    <property type="entry name" value="PPAT_bact"/>
    <property type="match status" value="1"/>
</dbReference>
<evidence type="ECO:0000256" key="3">
    <source>
        <dbReference type="ARBA" id="ARBA00022695"/>
    </source>
</evidence>
<dbReference type="OrthoDB" id="9806661at2"/>
<dbReference type="Proteomes" id="UP000077628">
    <property type="component" value="Unassembled WGS sequence"/>
</dbReference>
<dbReference type="PANTHER" id="PTHR21342">
    <property type="entry name" value="PHOSPHOPANTETHEINE ADENYLYLTRANSFERASE"/>
    <property type="match status" value="1"/>
</dbReference>
<dbReference type="EMBL" id="LUUK01000166">
    <property type="protein sequence ID" value="OAI18717.1"/>
    <property type="molecule type" value="Genomic_DNA"/>
</dbReference>
<feature type="binding site" evidence="9">
    <location>
        <position position="10"/>
    </location>
    <ligand>
        <name>substrate</name>
    </ligand>
</feature>
<comment type="function">
    <text evidence="9">Reversibly transfers an adenylyl group from ATP to 4'-phosphopantetheine, yielding dephospho-CoA (dPCoA) and pyrophosphate.</text>
</comment>
<keyword evidence="12" id="KW-1185">Reference proteome</keyword>
<comment type="pathway">
    <text evidence="9">Cofactor biosynthesis; coenzyme A biosynthesis; CoA from (R)-pantothenate: step 4/5.</text>
</comment>
<dbReference type="UniPathway" id="UPA00241">
    <property type="reaction ID" value="UER00355"/>
</dbReference>
<evidence type="ECO:0000313" key="11">
    <source>
        <dbReference type="EMBL" id="OAI18717.1"/>
    </source>
</evidence>
<proteinExistence type="inferred from homology"/>
<dbReference type="InterPro" id="IPR001980">
    <property type="entry name" value="PPAT"/>
</dbReference>
<dbReference type="Pfam" id="PF01467">
    <property type="entry name" value="CTP_transf_like"/>
    <property type="match status" value="1"/>
</dbReference>
<dbReference type="InterPro" id="IPR004821">
    <property type="entry name" value="Cyt_trans-like"/>
</dbReference>
<dbReference type="AlphaFoldDB" id="A0A177NL29"/>
<dbReference type="PRINTS" id="PR01020">
    <property type="entry name" value="LPSBIOSNTHSS"/>
</dbReference>
<dbReference type="InterPro" id="IPR014729">
    <property type="entry name" value="Rossmann-like_a/b/a_fold"/>
</dbReference>
<evidence type="ECO:0000256" key="2">
    <source>
        <dbReference type="ARBA" id="ARBA00022679"/>
    </source>
</evidence>
<dbReference type="GO" id="GO:0005524">
    <property type="term" value="F:ATP binding"/>
    <property type="evidence" value="ECO:0007669"/>
    <property type="project" value="UniProtKB-KW"/>
</dbReference>
<keyword evidence="4 9" id="KW-0547">Nucleotide-binding</keyword>
<dbReference type="NCBIfam" id="TIGR01510">
    <property type="entry name" value="coaD_prev_kdtB"/>
    <property type="match status" value="1"/>
</dbReference>
<comment type="similarity">
    <text evidence="9">Belongs to the bacterial CoaD family.</text>
</comment>
<dbReference type="GO" id="GO:0004595">
    <property type="term" value="F:pantetheine-phosphate adenylyltransferase activity"/>
    <property type="evidence" value="ECO:0007669"/>
    <property type="project" value="UniProtKB-UniRule"/>
</dbReference>
<accession>A0A177NL29</accession>
<evidence type="ECO:0000313" key="12">
    <source>
        <dbReference type="Proteomes" id="UP000077628"/>
    </source>
</evidence>
<gene>
    <name evidence="9" type="primary">coaD</name>
    <name evidence="11" type="ORF">A1355_05430</name>
</gene>
<evidence type="ECO:0000256" key="8">
    <source>
        <dbReference type="ARBA" id="ARBA00029346"/>
    </source>
</evidence>
<dbReference type="GO" id="GO:0005737">
    <property type="term" value="C:cytoplasm"/>
    <property type="evidence" value="ECO:0007669"/>
    <property type="project" value="UniProtKB-SubCell"/>
</dbReference>
<comment type="catalytic activity">
    <reaction evidence="8 9">
        <text>(R)-4'-phosphopantetheine + ATP + H(+) = 3'-dephospho-CoA + diphosphate</text>
        <dbReference type="Rhea" id="RHEA:19801"/>
        <dbReference type="ChEBI" id="CHEBI:15378"/>
        <dbReference type="ChEBI" id="CHEBI:30616"/>
        <dbReference type="ChEBI" id="CHEBI:33019"/>
        <dbReference type="ChEBI" id="CHEBI:57328"/>
        <dbReference type="ChEBI" id="CHEBI:61723"/>
        <dbReference type="EC" id="2.7.7.3"/>
    </reaction>
</comment>
<feature type="binding site" evidence="9">
    <location>
        <begin position="10"/>
        <end position="11"/>
    </location>
    <ligand>
        <name>ATP</name>
        <dbReference type="ChEBI" id="CHEBI:30616"/>
    </ligand>
</feature>
<evidence type="ECO:0000256" key="7">
    <source>
        <dbReference type="ARBA" id="ARBA00022993"/>
    </source>
</evidence>
<feature type="binding site" evidence="9">
    <location>
        <position position="99"/>
    </location>
    <ligand>
        <name>ATP</name>
        <dbReference type="ChEBI" id="CHEBI:30616"/>
    </ligand>
</feature>
<feature type="binding site" evidence="9">
    <location>
        <position position="74"/>
    </location>
    <ligand>
        <name>substrate</name>
    </ligand>
</feature>
<evidence type="ECO:0000256" key="4">
    <source>
        <dbReference type="ARBA" id="ARBA00022741"/>
    </source>
</evidence>
<evidence type="ECO:0000256" key="5">
    <source>
        <dbReference type="ARBA" id="ARBA00022840"/>
    </source>
</evidence>
<feature type="domain" description="Cytidyltransferase-like" evidence="10">
    <location>
        <begin position="6"/>
        <end position="134"/>
    </location>
</feature>
<dbReference type="Gene3D" id="3.40.50.620">
    <property type="entry name" value="HUPs"/>
    <property type="match status" value="1"/>
</dbReference>
<feature type="binding site" evidence="9">
    <location>
        <begin position="89"/>
        <end position="91"/>
    </location>
    <ligand>
        <name>ATP</name>
        <dbReference type="ChEBI" id="CHEBI:30616"/>
    </ligand>
</feature>
<dbReference type="PANTHER" id="PTHR21342:SF1">
    <property type="entry name" value="PHOSPHOPANTETHEINE ADENYLYLTRANSFERASE"/>
    <property type="match status" value="1"/>
</dbReference>
<protein>
    <recommendedName>
        <fullName evidence="9">Phosphopantetheine adenylyltransferase</fullName>
        <ecNumber evidence="9">2.7.7.3</ecNumber>
    </recommendedName>
    <alternativeName>
        <fullName evidence="9">Dephospho-CoA pyrophosphorylase</fullName>
    </alternativeName>
    <alternativeName>
        <fullName evidence="9">Pantetheine-phosphate adenylyltransferase</fullName>
        <shortName evidence="9">PPAT</shortName>
    </alternativeName>
</protein>
<keyword evidence="3 9" id="KW-0548">Nucleotidyltransferase</keyword>
<evidence type="ECO:0000259" key="10">
    <source>
        <dbReference type="Pfam" id="PF01467"/>
    </source>
</evidence>
<keyword evidence="7 9" id="KW-0173">Coenzyme A biosynthesis</keyword>
<name>A0A177NL29_9GAMM</name>
<dbReference type="GO" id="GO:0015937">
    <property type="term" value="P:coenzyme A biosynthetic process"/>
    <property type="evidence" value="ECO:0007669"/>
    <property type="project" value="UniProtKB-UniRule"/>
</dbReference>
<dbReference type="NCBIfam" id="TIGR00125">
    <property type="entry name" value="cyt_tran_rel"/>
    <property type="match status" value="1"/>
</dbReference>